<comment type="caution">
    <text evidence="1">The sequence shown here is derived from an EMBL/GenBank/DDBJ whole genome shotgun (WGS) entry which is preliminary data.</text>
</comment>
<reference evidence="1 2" key="1">
    <citation type="journal article" date="2016" name="Front. Microbiol.">
        <title>High-Level Heat Resistance of Spores of Bacillus amyloliquefaciens and Bacillus licheniformis Results from the Presence of a spoVA Operon in a Tn1546 Transposon.</title>
        <authorList>
            <person name="Berendsen E.M."/>
            <person name="Koning R.A."/>
            <person name="Boekhorst J."/>
            <person name="de Jong A."/>
            <person name="Kuipers O.P."/>
            <person name="Wells-Bennik M.H."/>
        </authorList>
    </citation>
    <scope>NUCLEOTIDE SEQUENCE [LARGE SCALE GENOMIC DNA]</scope>
    <source>
        <strain evidence="1 2">B4121</strain>
    </source>
</reference>
<gene>
    <name evidence="1" type="ORF">B4121_1675</name>
</gene>
<evidence type="ECO:0000313" key="2">
    <source>
        <dbReference type="Proteomes" id="UP000185604"/>
    </source>
</evidence>
<dbReference type="InterPro" id="IPR014867">
    <property type="entry name" value="Spore_coat_CotH_CotH2/3/7"/>
</dbReference>
<dbReference type="Proteomes" id="UP000185604">
    <property type="component" value="Unassembled WGS sequence"/>
</dbReference>
<dbReference type="AlphaFoldDB" id="A0A7Z0WZP7"/>
<organism evidence="1 2">
    <name type="scientific">Bacillus paralicheniformis</name>
    <dbReference type="NCBI Taxonomy" id="1648923"/>
    <lineage>
        <taxon>Bacteria</taxon>
        <taxon>Bacillati</taxon>
        <taxon>Bacillota</taxon>
        <taxon>Bacilli</taxon>
        <taxon>Bacillales</taxon>
        <taxon>Bacillaceae</taxon>
        <taxon>Bacillus</taxon>
    </lineage>
</organism>
<dbReference type="PANTHER" id="PTHR40050">
    <property type="entry name" value="INNER SPORE COAT PROTEIN H"/>
    <property type="match status" value="1"/>
</dbReference>
<name>A0A7Z0WZP7_9BACI</name>
<proteinExistence type="predicted"/>
<sequence length="362" mass="42813">MMSATALPAFRLHIHPKHLLELKKDVWSDEAVPGMLLTGSAKTPVAVSYRGAHTRKLTKKSYFIQYPDRKEKAEEAAFHLNAEYHDPSFIRNRLSFHFFEQIGVLAPAASHAFLYLNEKKEGIYLKIESVDDHFLKRRNLERGAIYYAVDDDANFSLLSSFDKKAKQNLMQGYERKTGSSRHDDYLQEFIYFINTAKDDIFEKEIKRYLDVKQYLLWLIGAVCTQNFDGFVHNYALYLNDRKKTFQIIPWDYDATWGRNIHGEEMEHNRIPAKGYNTLSARLLDIPAFQSQYFNLMKNVLHRQFTISRLSRFAVDWHETIAPFLEYDPYTTVTYSRLEDEQKQIFHFIEQRKRFLLFELSRL</sequence>
<keyword evidence="1" id="KW-0167">Capsid protein</keyword>
<dbReference type="EMBL" id="LKPO01000009">
    <property type="protein sequence ID" value="OLF94845.1"/>
    <property type="molecule type" value="Genomic_DNA"/>
</dbReference>
<accession>A0A7Z0WZP7</accession>
<dbReference type="PANTHER" id="PTHR40050:SF1">
    <property type="entry name" value="INNER SPORE COAT PROTEIN H"/>
    <property type="match status" value="1"/>
</dbReference>
<protein>
    <submittedName>
        <fullName evidence="1">Inner spore coat protein H</fullName>
    </submittedName>
</protein>
<dbReference type="Pfam" id="PF08757">
    <property type="entry name" value="CotH"/>
    <property type="match status" value="1"/>
</dbReference>
<evidence type="ECO:0000313" key="1">
    <source>
        <dbReference type="EMBL" id="OLF94845.1"/>
    </source>
</evidence>
<keyword evidence="1" id="KW-0946">Virion</keyword>